<evidence type="ECO:0000256" key="3">
    <source>
        <dbReference type="SAM" id="SignalP"/>
    </source>
</evidence>
<dbReference type="Gene3D" id="2.60.40.420">
    <property type="entry name" value="Cupredoxins - blue copper proteins"/>
    <property type="match status" value="1"/>
</dbReference>
<proteinExistence type="predicted"/>
<protein>
    <submittedName>
        <fullName evidence="5">Plastocyanin/azurin family copper-binding protein</fullName>
    </submittedName>
</protein>
<dbReference type="SUPFAM" id="SSF49503">
    <property type="entry name" value="Cupredoxins"/>
    <property type="match status" value="1"/>
</dbReference>
<accession>A0ABZ0IMW3</accession>
<name>A0ABZ0IMW3_9BACT</name>
<dbReference type="Pfam" id="PF00127">
    <property type="entry name" value="Copper-bind"/>
    <property type="match status" value="1"/>
</dbReference>
<keyword evidence="3" id="KW-0732">Signal</keyword>
<evidence type="ECO:0000256" key="1">
    <source>
        <dbReference type="ARBA" id="ARBA00022723"/>
    </source>
</evidence>
<gene>
    <name evidence="5" type="ORF">RT717_18580</name>
</gene>
<feature type="domain" description="Blue (type 1) copper" evidence="4">
    <location>
        <begin position="36"/>
        <end position="117"/>
    </location>
</feature>
<keyword evidence="1" id="KW-0479">Metal-binding</keyword>
<evidence type="ECO:0000313" key="5">
    <source>
        <dbReference type="EMBL" id="WOK05091.1"/>
    </source>
</evidence>
<dbReference type="InterPro" id="IPR000923">
    <property type="entry name" value="BlueCu_1"/>
</dbReference>
<evidence type="ECO:0000256" key="2">
    <source>
        <dbReference type="ARBA" id="ARBA00023008"/>
    </source>
</evidence>
<evidence type="ECO:0000313" key="6">
    <source>
        <dbReference type="Proteomes" id="UP001302349"/>
    </source>
</evidence>
<keyword evidence="2" id="KW-0186">Copper</keyword>
<dbReference type="PROSITE" id="PS51257">
    <property type="entry name" value="PROKAR_LIPOPROTEIN"/>
    <property type="match status" value="1"/>
</dbReference>
<keyword evidence="6" id="KW-1185">Reference proteome</keyword>
<reference evidence="5 6" key="1">
    <citation type="journal article" date="2023" name="Microbiol. Resour. Announc.">
        <title>Complete Genome Sequence of Imperialibacter roseus strain P4T.</title>
        <authorList>
            <person name="Tizabi D.R."/>
            <person name="Bachvaroff T."/>
            <person name="Hill R.T."/>
        </authorList>
    </citation>
    <scope>NUCLEOTIDE SEQUENCE [LARGE SCALE GENOMIC DNA]</scope>
    <source>
        <strain evidence="5 6">P4T</strain>
    </source>
</reference>
<dbReference type="EMBL" id="CP136051">
    <property type="protein sequence ID" value="WOK05091.1"/>
    <property type="molecule type" value="Genomic_DNA"/>
</dbReference>
<organism evidence="5 6">
    <name type="scientific">Imperialibacter roseus</name>
    <dbReference type="NCBI Taxonomy" id="1324217"/>
    <lineage>
        <taxon>Bacteria</taxon>
        <taxon>Pseudomonadati</taxon>
        <taxon>Bacteroidota</taxon>
        <taxon>Cytophagia</taxon>
        <taxon>Cytophagales</taxon>
        <taxon>Flammeovirgaceae</taxon>
        <taxon>Imperialibacter</taxon>
    </lineage>
</organism>
<sequence>MKKQTAFLLTILGMLAGFGCLAQKAETIKLDQTPGEFETTELTLKPGKYVFDVSNKGVDHAVGFVITPKGKTDQENHIKSSYLTKVIENGESAKSGEVSLEKGEYVYFCPLNPTPHYRLVVN</sequence>
<dbReference type="Proteomes" id="UP001302349">
    <property type="component" value="Chromosome"/>
</dbReference>
<evidence type="ECO:0000259" key="4">
    <source>
        <dbReference type="Pfam" id="PF00127"/>
    </source>
</evidence>
<feature type="chain" id="PRO_5045937961" evidence="3">
    <location>
        <begin position="25"/>
        <end position="122"/>
    </location>
</feature>
<dbReference type="InterPro" id="IPR008972">
    <property type="entry name" value="Cupredoxin"/>
</dbReference>
<feature type="signal peptide" evidence="3">
    <location>
        <begin position="1"/>
        <end position="24"/>
    </location>
</feature>
<dbReference type="RefSeq" id="WP_317487884.1">
    <property type="nucleotide sequence ID" value="NZ_CP136051.1"/>
</dbReference>